<evidence type="ECO:0000313" key="3">
    <source>
        <dbReference type="Proteomes" id="UP000838412"/>
    </source>
</evidence>
<evidence type="ECO:0000256" key="1">
    <source>
        <dbReference type="SAM" id="MobiDB-lite"/>
    </source>
</evidence>
<keyword evidence="3" id="KW-1185">Reference proteome</keyword>
<dbReference type="EMBL" id="OV696703">
    <property type="protein sequence ID" value="CAH1250035.1"/>
    <property type="molecule type" value="Genomic_DNA"/>
</dbReference>
<dbReference type="Proteomes" id="UP000838412">
    <property type="component" value="Chromosome 18"/>
</dbReference>
<organism evidence="2 3">
    <name type="scientific">Branchiostoma lanceolatum</name>
    <name type="common">Common lancelet</name>
    <name type="synonym">Amphioxus lanceolatum</name>
    <dbReference type="NCBI Taxonomy" id="7740"/>
    <lineage>
        <taxon>Eukaryota</taxon>
        <taxon>Metazoa</taxon>
        <taxon>Chordata</taxon>
        <taxon>Cephalochordata</taxon>
        <taxon>Leptocardii</taxon>
        <taxon>Amphioxiformes</taxon>
        <taxon>Branchiostomatidae</taxon>
        <taxon>Branchiostoma</taxon>
    </lineage>
</organism>
<sequence>MVYLPSKCPPFKLLQSRKNSFEQELSLRKDENRDKSQSEQTRRHQPVKNKNAPEPDTTASQVAVPLTREHVAIQRNPFSTKDGRNTKAIPVVLVSAQVQAYDKLMLGDRSKDCLFSVTPSKVCAFVCPRKCSNKATSTSPPTGEWCLEQEALR</sequence>
<feature type="compositionally biased region" description="Basic and acidic residues" evidence="1">
    <location>
        <begin position="22"/>
        <end position="42"/>
    </location>
</feature>
<protein>
    <submittedName>
        <fullName evidence="2">Hypp8740 protein</fullName>
    </submittedName>
</protein>
<feature type="region of interest" description="Disordered" evidence="1">
    <location>
        <begin position="22"/>
        <end position="66"/>
    </location>
</feature>
<reference evidence="2" key="1">
    <citation type="submission" date="2022-01" db="EMBL/GenBank/DDBJ databases">
        <authorList>
            <person name="Braso-Vives M."/>
        </authorList>
    </citation>
    <scope>NUCLEOTIDE SEQUENCE</scope>
</reference>
<evidence type="ECO:0000313" key="2">
    <source>
        <dbReference type="EMBL" id="CAH1250035.1"/>
    </source>
</evidence>
<name>A0A8J9Z8X3_BRALA</name>
<dbReference type="AlphaFoldDB" id="A0A8J9Z8X3"/>
<gene>
    <name evidence="2" type="primary">Hypp8740</name>
    <name evidence="2" type="ORF">BLAG_LOCUS10914</name>
</gene>
<accession>A0A8J9Z8X3</accession>
<proteinExistence type="predicted"/>